<dbReference type="OrthoDB" id="9811296at2"/>
<sequence length="194" mass="22137">MNFIEHDLNFKNKLKKLNKPSMIVIHHAAHASANVLDVHRWHKQNGWSGIGYHFYIGKDGQIHKGRPENSIGAHCKDYNKVSLGICLQGNFQLEEVNKIQLDALIGLCQCLCDKYSISTIKGHGELKSTSCPGLNFPLMKVRQRVLRMFDNYIVKAGDTLWSIARHYNLTVLRLMELNGLKDSLIYPNQILKII</sequence>
<dbReference type="EMBL" id="NIBG01000029">
    <property type="protein sequence ID" value="PAB57032.1"/>
    <property type="molecule type" value="Genomic_DNA"/>
</dbReference>
<dbReference type="Proteomes" id="UP000216024">
    <property type="component" value="Unassembled WGS sequence"/>
</dbReference>
<dbReference type="CDD" id="cd00118">
    <property type="entry name" value="LysM"/>
    <property type="match status" value="1"/>
</dbReference>
<dbReference type="Gene3D" id="3.10.350.10">
    <property type="entry name" value="LysM domain"/>
    <property type="match status" value="1"/>
</dbReference>
<dbReference type="AlphaFoldDB" id="A0A267MCC5"/>
<dbReference type="InterPro" id="IPR015510">
    <property type="entry name" value="PGRP"/>
</dbReference>
<dbReference type="CDD" id="cd06583">
    <property type="entry name" value="PGRP"/>
    <property type="match status" value="1"/>
</dbReference>
<dbReference type="PANTHER" id="PTHR11022">
    <property type="entry name" value="PEPTIDOGLYCAN RECOGNITION PROTEIN"/>
    <property type="match status" value="1"/>
</dbReference>
<dbReference type="SUPFAM" id="SSF54106">
    <property type="entry name" value="LysM domain"/>
    <property type="match status" value="1"/>
</dbReference>
<organism evidence="3 4">
    <name type="scientific">Anaeromicrobium sediminis</name>
    <dbReference type="NCBI Taxonomy" id="1478221"/>
    <lineage>
        <taxon>Bacteria</taxon>
        <taxon>Bacillati</taxon>
        <taxon>Bacillota</taxon>
        <taxon>Clostridia</taxon>
        <taxon>Peptostreptococcales</taxon>
        <taxon>Thermotaleaceae</taxon>
        <taxon>Anaeromicrobium</taxon>
    </lineage>
</organism>
<evidence type="ECO:0000256" key="1">
    <source>
        <dbReference type="ARBA" id="ARBA00007553"/>
    </source>
</evidence>
<dbReference type="Gene3D" id="3.40.80.10">
    <property type="entry name" value="Peptidoglycan recognition protein-like"/>
    <property type="match status" value="1"/>
</dbReference>
<protein>
    <recommendedName>
        <fullName evidence="2">LysM domain-containing protein</fullName>
    </recommendedName>
</protein>
<dbReference type="InterPro" id="IPR006619">
    <property type="entry name" value="PGRP_domain_met/bac"/>
</dbReference>
<dbReference type="SUPFAM" id="SSF55846">
    <property type="entry name" value="N-acetylmuramoyl-L-alanine amidase-like"/>
    <property type="match status" value="1"/>
</dbReference>
<dbReference type="SMART" id="SM00701">
    <property type="entry name" value="PGRP"/>
    <property type="match status" value="1"/>
</dbReference>
<dbReference type="PROSITE" id="PS51782">
    <property type="entry name" value="LYSM"/>
    <property type="match status" value="1"/>
</dbReference>
<proteinExistence type="inferred from homology"/>
<feature type="domain" description="LysM" evidence="2">
    <location>
        <begin position="150"/>
        <end position="193"/>
    </location>
</feature>
<accession>A0A267MCC5</accession>
<evidence type="ECO:0000313" key="4">
    <source>
        <dbReference type="Proteomes" id="UP000216024"/>
    </source>
</evidence>
<reference evidence="3 4" key="1">
    <citation type="submission" date="2017-06" db="EMBL/GenBank/DDBJ databases">
        <title>Draft genome sequence of anaerobic fermentative bacterium Anaeromicrobium sediminis DY2726D isolated from West Pacific Ocean sediments.</title>
        <authorList>
            <person name="Zeng X."/>
        </authorList>
    </citation>
    <scope>NUCLEOTIDE SEQUENCE [LARGE SCALE GENOMIC DNA]</scope>
    <source>
        <strain evidence="3 4">DY2726D</strain>
    </source>
</reference>
<gene>
    <name evidence="3" type="ORF">CCE28_19830</name>
</gene>
<dbReference type="GO" id="GO:0008745">
    <property type="term" value="F:N-acetylmuramoyl-L-alanine amidase activity"/>
    <property type="evidence" value="ECO:0007669"/>
    <property type="project" value="InterPro"/>
</dbReference>
<dbReference type="InterPro" id="IPR036505">
    <property type="entry name" value="Amidase/PGRP_sf"/>
</dbReference>
<evidence type="ECO:0000259" key="2">
    <source>
        <dbReference type="PROSITE" id="PS51782"/>
    </source>
</evidence>
<dbReference type="Pfam" id="PF01510">
    <property type="entry name" value="Amidase_2"/>
    <property type="match status" value="1"/>
</dbReference>
<dbReference type="SMART" id="SM00644">
    <property type="entry name" value="Ami_2"/>
    <property type="match status" value="1"/>
</dbReference>
<dbReference type="InterPro" id="IPR036779">
    <property type="entry name" value="LysM_dom_sf"/>
</dbReference>
<dbReference type="GO" id="GO:0009253">
    <property type="term" value="P:peptidoglycan catabolic process"/>
    <property type="evidence" value="ECO:0007669"/>
    <property type="project" value="InterPro"/>
</dbReference>
<dbReference type="PANTHER" id="PTHR11022:SF41">
    <property type="entry name" value="PEPTIDOGLYCAN-RECOGNITION PROTEIN LC-RELATED"/>
    <property type="match status" value="1"/>
</dbReference>
<evidence type="ECO:0000313" key="3">
    <source>
        <dbReference type="EMBL" id="PAB57032.1"/>
    </source>
</evidence>
<comment type="similarity">
    <text evidence="1">Belongs to the N-acetylmuramoyl-L-alanine amidase 2 family.</text>
</comment>
<dbReference type="RefSeq" id="WP_095135651.1">
    <property type="nucleotide sequence ID" value="NZ_NIBG01000029.1"/>
</dbReference>
<dbReference type="GO" id="GO:0008270">
    <property type="term" value="F:zinc ion binding"/>
    <property type="evidence" value="ECO:0007669"/>
    <property type="project" value="InterPro"/>
</dbReference>
<dbReference type="SMART" id="SM00257">
    <property type="entry name" value="LysM"/>
    <property type="match status" value="1"/>
</dbReference>
<name>A0A267MCC5_9FIRM</name>
<dbReference type="Pfam" id="PF01476">
    <property type="entry name" value="LysM"/>
    <property type="match status" value="1"/>
</dbReference>
<dbReference type="InterPro" id="IPR002502">
    <property type="entry name" value="Amidase_domain"/>
</dbReference>
<comment type="caution">
    <text evidence="3">The sequence shown here is derived from an EMBL/GenBank/DDBJ whole genome shotgun (WGS) entry which is preliminary data.</text>
</comment>
<dbReference type="InterPro" id="IPR018392">
    <property type="entry name" value="LysM"/>
</dbReference>
<keyword evidence="4" id="KW-1185">Reference proteome</keyword>